<feature type="domain" description="Glycosyltransferase subfamily 4-like N-terminal" evidence="6">
    <location>
        <begin position="18"/>
        <end position="242"/>
    </location>
</feature>
<keyword evidence="3 7" id="KW-0808">Transferase</keyword>
<evidence type="ECO:0000256" key="4">
    <source>
        <dbReference type="SAM" id="MobiDB-lite"/>
    </source>
</evidence>
<keyword evidence="8" id="KW-1185">Reference proteome</keyword>
<gene>
    <name evidence="7" type="ORF">CVV68_10785</name>
</gene>
<evidence type="ECO:0000256" key="1">
    <source>
        <dbReference type="ARBA" id="ARBA00021292"/>
    </source>
</evidence>
<dbReference type="AlphaFoldDB" id="A0A2V5L912"/>
<dbReference type="EMBL" id="QJVD01000010">
    <property type="protein sequence ID" value="PYI67222.1"/>
    <property type="molecule type" value="Genomic_DNA"/>
</dbReference>
<evidence type="ECO:0000256" key="3">
    <source>
        <dbReference type="ARBA" id="ARBA00022679"/>
    </source>
</evidence>
<dbReference type="Pfam" id="PF00534">
    <property type="entry name" value="Glycos_transf_1"/>
    <property type="match status" value="1"/>
</dbReference>
<evidence type="ECO:0000259" key="5">
    <source>
        <dbReference type="Pfam" id="PF00534"/>
    </source>
</evidence>
<protein>
    <recommendedName>
        <fullName evidence="1">D-inositol 3-phosphate glycosyltransferase</fullName>
    </recommendedName>
</protein>
<feature type="compositionally biased region" description="Gly residues" evidence="4">
    <location>
        <begin position="110"/>
        <end position="141"/>
    </location>
</feature>
<feature type="domain" description="Glycosyl transferase family 1" evidence="5">
    <location>
        <begin position="253"/>
        <end position="423"/>
    </location>
</feature>
<dbReference type="PANTHER" id="PTHR45947:SF3">
    <property type="entry name" value="SULFOQUINOVOSYL TRANSFERASE SQD2"/>
    <property type="match status" value="1"/>
</dbReference>
<evidence type="ECO:0000256" key="2">
    <source>
        <dbReference type="ARBA" id="ARBA00022676"/>
    </source>
</evidence>
<evidence type="ECO:0000259" key="6">
    <source>
        <dbReference type="Pfam" id="PF13579"/>
    </source>
</evidence>
<dbReference type="Pfam" id="PF13579">
    <property type="entry name" value="Glyco_trans_4_4"/>
    <property type="match status" value="1"/>
</dbReference>
<feature type="region of interest" description="Disordered" evidence="4">
    <location>
        <begin position="96"/>
        <end position="147"/>
    </location>
</feature>
<proteinExistence type="predicted"/>
<keyword evidence="2" id="KW-0328">Glycosyltransferase</keyword>
<name>A0A2V5L912_9MICC</name>
<accession>A0A2V5L912</accession>
<dbReference type="SUPFAM" id="SSF53756">
    <property type="entry name" value="UDP-Glycosyltransferase/glycogen phosphorylase"/>
    <property type="match status" value="1"/>
</dbReference>
<dbReference type="PANTHER" id="PTHR45947">
    <property type="entry name" value="SULFOQUINOVOSYL TRANSFERASE SQD2"/>
    <property type="match status" value="1"/>
</dbReference>
<dbReference type="InterPro" id="IPR028098">
    <property type="entry name" value="Glyco_trans_4-like_N"/>
</dbReference>
<evidence type="ECO:0000313" key="8">
    <source>
        <dbReference type="Proteomes" id="UP000247832"/>
    </source>
</evidence>
<dbReference type="InterPro" id="IPR050194">
    <property type="entry name" value="Glycosyltransferase_grp1"/>
</dbReference>
<dbReference type="Gene3D" id="3.40.50.2000">
    <property type="entry name" value="Glycogen Phosphorylase B"/>
    <property type="match status" value="2"/>
</dbReference>
<evidence type="ECO:0000313" key="7">
    <source>
        <dbReference type="EMBL" id="PYI67222.1"/>
    </source>
</evidence>
<dbReference type="GO" id="GO:0016758">
    <property type="term" value="F:hexosyltransferase activity"/>
    <property type="evidence" value="ECO:0007669"/>
    <property type="project" value="TreeGrafter"/>
</dbReference>
<comment type="caution">
    <text evidence="7">The sequence shown here is derived from an EMBL/GenBank/DDBJ whole genome shotgun (WGS) entry which is preliminary data.</text>
</comment>
<organism evidence="7 8">
    <name type="scientific">Arthrobacter livingstonensis</name>
    <dbReference type="NCBI Taxonomy" id="670078"/>
    <lineage>
        <taxon>Bacteria</taxon>
        <taxon>Bacillati</taxon>
        <taxon>Actinomycetota</taxon>
        <taxon>Actinomycetes</taxon>
        <taxon>Micrococcales</taxon>
        <taxon>Micrococcaceae</taxon>
        <taxon>Arthrobacter</taxon>
    </lineage>
</organism>
<dbReference type="Proteomes" id="UP000247832">
    <property type="component" value="Unassembled WGS sequence"/>
</dbReference>
<dbReference type="InterPro" id="IPR001296">
    <property type="entry name" value="Glyco_trans_1"/>
</dbReference>
<dbReference type="GO" id="GO:1901137">
    <property type="term" value="P:carbohydrate derivative biosynthetic process"/>
    <property type="evidence" value="ECO:0007669"/>
    <property type="project" value="UniProtKB-ARBA"/>
</dbReference>
<sequence>MLSLHTSPLDQPGGGDAGGMNVYVHQLALELAAAGIIVDIYTRRTSAGQPDTVAMAPSVNVHHVTAGPFGKVSKESLPALIPQMADAVATHIASLTSQPSPADSSLAGPHGSGPHGAGPGAHGSGPGGSGPHGSGPHGAGPGAPDPVPVDVVHSHYWVSGMAGIIVAKELDLPLVHTMHTMARVKNKHLQPGQSAEPGIREDGEQQIVAAATRLIANTTAEAAELEGHYDGCEQRIDVVSPGVDLKVFKPAFRDRSRKMHGIARDDFHVVFAGRLQRLKGPHVLVKAAKILRAERPDIPLRTTFLGACSGHDKYDLPQMIAESGLAGSAVVLPPVTAVELADWYRSADIVAMPSSSESFGLVALEAQACGTAVVATNVGGLPRAVSDGRTGLLVEGRTPKLWAEAIASLYDFPQTRMDMGRAASVFAEFFGWEDTAAGTMASYDLSLTYQYVVPPGC</sequence>
<reference evidence="7 8" key="1">
    <citation type="submission" date="2018-05" db="EMBL/GenBank/DDBJ databases">
        <title>Genetic diversity of glacier-inhabiting Cryobacterium bacteria in China and description of Cryobacterium mengkeensis sp. nov. and Arthrobacter glacialis sp. nov.</title>
        <authorList>
            <person name="Liu Q."/>
            <person name="Xin Y.-H."/>
        </authorList>
    </citation>
    <scope>NUCLEOTIDE SEQUENCE [LARGE SCALE GENOMIC DNA]</scope>
    <source>
        <strain evidence="7 8">LI2</strain>
    </source>
</reference>